<evidence type="ECO:0008006" key="6">
    <source>
        <dbReference type="Google" id="ProtNLM"/>
    </source>
</evidence>
<dbReference type="SUPFAM" id="SSF53187">
    <property type="entry name" value="Zn-dependent exopeptidases"/>
    <property type="match status" value="1"/>
</dbReference>
<accession>A0A9W5Y4J1</accession>
<dbReference type="InterPro" id="IPR000834">
    <property type="entry name" value="Peptidase_M14"/>
</dbReference>
<dbReference type="Proteomes" id="UP001057868">
    <property type="component" value="Unassembled WGS sequence"/>
</dbReference>
<proteinExistence type="inferred from homology"/>
<dbReference type="Gene3D" id="2.30.30.40">
    <property type="entry name" value="SH3 Domains"/>
    <property type="match status" value="1"/>
</dbReference>
<dbReference type="InterPro" id="IPR003646">
    <property type="entry name" value="SH3-like_bac-type"/>
</dbReference>
<dbReference type="Gene3D" id="3.40.630.10">
    <property type="entry name" value="Zn peptidases"/>
    <property type="match status" value="1"/>
</dbReference>
<reference evidence="4" key="1">
    <citation type="journal article" date="2023" name="Int. J. Syst. Evol. Microbiol.">
        <title>&lt;i&gt;Clostridium folliculivorans&lt;/i&gt; sp. nov., isolated from soil samples of an organic paddy in Japan.</title>
        <authorList>
            <person name="Tazawa J."/>
            <person name="Kobayashi H."/>
            <person name="Tanizawa Y."/>
            <person name="Uchino A."/>
            <person name="Tanaka F."/>
            <person name="Urashima Y."/>
            <person name="Miura S."/>
            <person name="Sakamoto M."/>
            <person name="Ohkuma M."/>
            <person name="Tohno M."/>
        </authorList>
    </citation>
    <scope>NUCLEOTIDE SEQUENCE</scope>
    <source>
        <strain evidence="4">D1-1</strain>
    </source>
</reference>
<dbReference type="RefSeq" id="WP_261853286.1">
    <property type="nucleotide sequence ID" value="NZ_BQXY01000005.1"/>
</dbReference>
<dbReference type="SMART" id="SM00287">
    <property type="entry name" value="SH3b"/>
    <property type="match status" value="3"/>
</dbReference>
<comment type="caution">
    <text evidence="4">The sequence shown here is derived from an EMBL/GenBank/DDBJ whole genome shotgun (WGS) entry which is preliminary data.</text>
</comment>
<organism evidence="4 5">
    <name type="scientific">Clostridium folliculivorans</name>
    <dbReference type="NCBI Taxonomy" id="2886038"/>
    <lineage>
        <taxon>Bacteria</taxon>
        <taxon>Bacillati</taxon>
        <taxon>Bacillota</taxon>
        <taxon>Clostridia</taxon>
        <taxon>Eubacteriales</taxon>
        <taxon>Clostridiaceae</taxon>
        <taxon>Clostridium</taxon>
    </lineage>
</organism>
<dbReference type="GO" id="GO:0008270">
    <property type="term" value="F:zinc ion binding"/>
    <property type="evidence" value="ECO:0007669"/>
    <property type="project" value="InterPro"/>
</dbReference>
<protein>
    <recommendedName>
        <fullName evidence="6">Bacteriocin</fullName>
    </recommendedName>
</protein>
<keyword evidence="5" id="KW-1185">Reference proteome</keyword>
<feature type="domain" description="SH3b" evidence="2">
    <location>
        <begin position="566"/>
        <end position="629"/>
    </location>
</feature>
<comment type="similarity">
    <text evidence="1">Belongs to the peptidase M14 family.</text>
</comment>
<gene>
    <name evidence="4" type="ORF">CFOLD11_32050</name>
</gene>
<feature type="domain" description="Peptidase M14" evidence="3">
    <location>
        <begin position="300"/>
        <end position="589"/>
    </location>
</feature>
<dbReference type="PROSITE" id="PS51781">
    <property type="entry name" value="SH3B"/>
    <property type="match status" value="2"/>
</dbReference>
<feature type="active site" description="Proton donor/acceptor" evidence="1">
    <location>
        <position position="561"/>
    </location>
</feature>
<dbReference type="AlphaFoldDB" id="A0A9W5Y4J1"/>
<dbReference type="EMBL" id="BQXY01000005">
    <property type="protein sequence ID" value="GKU26378.1"/>
    <property type="molecule type" value="Genomic_DNA"/>
</dbReference>
<evidence type="ECO:0000313" key="4">
    <source>
        <dbReference type="EMBL" id="GKU26378.1"/>
    </source>
</evidence>
<dbReference type="GO" id="GO:0006508">
    <property type="term" value="P:proteolysis"/>
    <property type="evidence" value="ECO:0007669"/>
    <property type="project" value="InterPro"/>
</dbReference>
<dbReference type="Pfam" id="PF08239">
    <property type="entry name" value="SH3_3"/>
    <property type="match status" value="1"/>
</dbReference>
<evidence type="ECO:0000259" key="2">
    <source>
        <dbReference type="PROSITE" id="PS51781"/>
    </source>
</evidence>
<dbReference type="GO" id="GO:0004181">
    <property type="term" value="F:metallocarboxypeptidase activity"/>
    <property type="evidence" value="ECO:0007669"/>
    <property type="project" value="InterPro"/>
</dbReference>
<evidence type="ECO:0000259" key="3">
    <source>
        <dbReference type="PROSITE" id="PS52035"/>
    </source>
</evidence>
<evidence type="ECO:0000313" key="5">
    <source>
        <dbReference type="Proteomes" id="UP001057868"/>
    </source>
</evidence>
<sequence length="882" mass="96066">MAKNYPDIKPGQIVSGGFTYPNNAQVVGDVLYLRDANGNVISGRQVDNGDKITVLDVGYTKQITLIQYPAGTAVRQGYVTNSTNIIKYLNQGAWKNGSTSETVYDENDAVLGSLDPYEVATPLYKASNGKTHVVYNTSKGANTKSGYVVYGGGTGSTNPTGGIVPGEVVPGGFTYPNNAQVVGDDLYLRDANGNMISGRQVSNGDRITVLDVGYTKQLVLVQYPAGSVVRQGYVTNATALIKYDRQGEWHNGSTAEEVLDENGAHLGSLNPYEAATPLYKKNGMTHVVYNTDKGPNTKSGYVRYEGSAINPITIPQVSASGAQRIVYGTSGKGRDLAAYKIGSGSNSLVFVCEQHGFEDHWDRDGIELVYIGNDLITSLANSSTNGWTVYVIPSANPDGLIEGYTNNGPGRCTIVGAVDTNRDYPIGFTPHGTTRNWTGDAPLSVSESRSLKGFIERINNDTLGELVVIDLHGWENDAIGNTEIGQYFINQFGFTQKTGYGEDSGYLIAWAKSIGAKATLIELPSSAYSHSDVVSGGYSQKIVTSVKNLIKSMGNNSISDEVPLFVKGQVIDVNSTLNVRSDANISSSIIGSLSPDAYVQIVAEKYYWYKIQYSSGFGYVSKDYIQIIRDGVQPPDTEDENEYWIEDTIRRGWGPITEEEYYRRVNEIFGNNLQQYFLSDLNKKDDFDYTPSQSDIISLCNAFYNNETSAYLLGTKEYDTNKPGFMRVYEYDLNGTRRLIDEYKLKSAPSIPERISVGFSKGARLQFLEGIDKAFNLAGVTVGTFADLVKLEKEGYIHSLRDVAVALAVTTVHNGLTTWVCGIISSTVATIAAPELPVASSIIGGVFGAVAGYVISKKLSDEKTEEYLTNKIEWLLKLLFGE</sequence>
<feature type="domain" description="SH3b" evidence="2">
    <location>
        <begin position="176"/>
        <end position="238"/>
    </location>
</feature>
<dbReference type="PROSITE" id="PS52035">
    <property type="entry name" value="PEPTIDASE_M14"/>
    <property type="match status" value="1"/>
</dbReference>
<name>A0A9W5Y4J1_9CLOT</name>
<evidence type="ECO:0000256" key="1">
    <source>
        <dbReference type="PROSITE-ProRule" id="PRU01379"/>
    </source>
</evidence>